<evidence type="ECO:0000256" key="5">
    <source>
        <dbReference type="ARBA" id="ARBA00012272"/>
    </source>
</evidence>
<evidence type="ECO:0000256" key="1">
    <source>
        <dbReference type="ARBA" id="ARBA00000695"/>
    </source>
</evidence>
<dbReference type="Pfam" id="PF00544">
    <property type="entry name" value="Pectate_lyase_4"/>
    <property type="match status" value="1"/>
</dbReference>
<dbReference type="Proteomes" id="UP000285146">
    <property type="component" value="Unassembled WGS sequence"/>
</dbReference>
<evidence type="ECO:0000313" key="16">
    <source>
        <dbReference type="Proteomes" id="UP000285146"/>
    </source>
</evidence>
<dbReference type="GO" id="GO:0005576">
    <property type="term" value="C:extracellular region"/>
    <property type="evidence" value="ECO:0007669"/>
    <property type="project" value="UniProtKB-SubCell"/>
</dbReference>
<dbReference type="InterPro" id="IPR045032">
    <property type="entry name" value="PEL"/>
</dbReference>
<evidence type="ECO:0000256" key="7">
    <source>
        <dbReference type="ARBA" id="ARBA00022723"/>
    </source>
</evidence>
<keyword evidence="7" id="KW-0479">Metal-binding</keyword>
<comment type="cofactor">
    <cofactor evidence="2">
        <name>Ca(2+)</name>
        <dbReference type="ChEBI" id="CHEBI:29108"/>
    </cofactor>
</comment>
<dbReference type="AlphaFoldDB" id="A0A423WVP4"/>
<feature type="compositionally biased region" description="Low complexity" evidence="12">
    <location>
        <begin position="36"/>
        <end position="68"/>
    </location>
</feature>
<feature type="region of interest" description="Disordered" evidence="12">
    <location>
        <begin position="34"/>
        <end position="68"/>
    </location>
</feature>
<organism evidence="15 16">
    <name type="scientific">Cytospora leucostoma</name>
    <dbReference type="NCBI Taxonomy" id="1230097"/>
    <lineage>
        <taxon>Eukaryota</taxon>
        <taxon>Fungi</taxon>
        <taxon>Dikarya</taxon>
        <taxon>Ascomycota</taxon>
        <taxon>Pezizomycotina</taxon>
        <taxon>Sordariomycetes</taxon>
        <taxon>Sordariomycetidae</taxon>
        <taxon>Diaporthales</taxon>
        <taxon>Cytosporaceae</taxon>
        <taxon>Cytospora</taxon>
    </lineage>
</organism>
<comment type="caution">
    <text evidence="15">The sequence shown here is derived from an EMBL/GenBank/DDBJ whole genome shotgun (WGS) entry which is preliminary data.</text>
</comment>
<evidence type="ECO:0000256" key="11">
    <source>
        <dbReference type="RuleBase" id="RU361173"/>
    </source>
</evidence>
<dbReference type="GO" id="GO:0046872">
    <property type="term" value="F:metal ion binding"/>
    <property type="evidence" value="ECO:0007669"/>
    <property type="project" value="UniProtKB-KW"/>
</dbReference>
<gene>
    <name evidence="15" type="ORF">VPNG_07077</name>
</gene>
<dbReference type="GO" id="GO:0000272">
    <property type="term" value="P:polysaccharide catabolic process"/>
    <property type="evidence" value="ECO:0007669"/>
    <property type="project" value="UniProtKB-KW"/>
</dbReference>
<dbReference type="SUPFAM" id="SSF51126">
    <property type="entry name" value="Pectin lyase-like"/>
    <property type="match status" value="1"/>
</dbReference>
<keyword evidence="16" id="KW-1185">Reference proteome</keyword>
<protein>
    <recommendedName>
        <fullName evidence="5">pectate lyase</fullName>
        <ecNumber evidence="5">4.2.2.2</ecNumber>
    </recommendedName>
</protein>
<keyword evidence="6 11" id="KW-0964">Secreted</keyword>
<accession>A0A423WVP4</accession>
<evidence type="ECO:0000256" key="13">
    <source>
        <dbReference type="SAM" id="SignalP"/>
    </source>
</evidence>
<dbReference type="STRING" id="1230097.A0A423WVP4"/>
<reference evidence="15 16" key="1">
    <citation type="submission" date="2015-09" db="EMBL/GenBank/DDBJ databases">
        <title>Host preference determinants of Valsa canker pathogens revealed by comparative genomics.</title>
        <authorList>
            <person name="Yin Z."/>
            <person name="Huang L."/>
        </authorList>
    </citation>
    <scope>NUCLEOTIDE SEQUENCE [LARGE SCALE GENOMIC DNA]</scope>
    <source>
        <strain evidence="15 16">SXYLt</strain>
    </source>
</reference>
<sequence length="362" mass="36984">MKFSLIASALMAATVSAAPSFPLVKGNAVAARSHPSSTASSKTASATGSAATGSGSSSSSVGSSSSSSASVTDVADIGYATQNGGTSGGANGTQTTVSSLEDLKSAASADGAAIIIIDGEITGSDKVDITSDKTIIGAAGSSLNGIGLRVKKQSNVIIRNVKISKVLADNGDAITVQASNNVWIDHADLSSDRDHDKDYYDGLLDVTHGSDYVTISNTYFHDHWKGSLVGHSDNNGDEDKGHLIVTYANNYWSNINSRGPSFRFGTGHIYNSYAQNASTGVNVRDGAQLLIESTVFSDVPKAIESADSDTVGYAVVNDVDLGSGTNTVDAGTLTSVPYSYSLLGSANVKASVQANAGQTLSF</sequence>
<evidence type="ECO:0000313" key="15">
    <source>
        <dbReference type="EMBL" id="ROW07532.1"/>
    </source>
</evidence>
<dbReference type="InterPro" id="IPR011050">
    <property type="entry name" value="Pectin_lyase_fold/virulence"/>
</dbReference>
<feature type="chain" id="PRO_5019068126" description="pectate lyase" evidence="13">
    <location>
        <begin position="18"/>
        <end position="362"/>
    </location>
</feature>
<dbReference type="EMBL" id="LKEB01000038">
    <property type="protein sequence ID" value="ROW07532.1"/>
    <property type="molecule type" value="Genomic_DNA"/>
</dbReference>
<keyword evidence="11" id="KW-0119">Carbohydrate metabolism</keyword>
<dbReference type="InterPro" id="IPR002022">
    <property type="entry name" value="Pec_lyase"/>
</dbReference>
<proteinExistence type="inferred from homology"/>
<evidence type="ECO:0000256" key="2">
    <source>
        <dbReference type="ARBA" id="ARBA00001913"/>
    </source>
</evidence>
<evidence type="ECO:0000256" key="9">
    <source>
        <dbReference type="ARBA" id="ARBA00022837"/>
    </source>
</evidence>
<evidence type="ECO:0000256" key="6">
    <source>
        <dbReference type="ARBA" id="ARBA00022525"/>
    </source>
</evidence>
<evidence type="ECO:0000259" key="14">
    <source>
        <dbReference type="SMART" id="SM00656"/>
    </source>
</evidence>
<dbReference type="InParanoid" id="A0A423WVP4"/>
<dbReference type="InterPro" id="IPR012334">
    <property type="entry name" value="Pectin_lyas_fold"/>
</dbReference>
<keyword evidence="10 11" id="KW-0456">Lyase</keyword>
<evidence type="ECO:0000256" key="12">
    <source>
        <dbReference type="SAM" id="MobiDB-lite"/>
    </source>
</evidence>
<comment type="similarity">
    <text evidence="4 11">Belongs to the polysaccharide lyase 1 family.</text>
</comment>
<evidence type="ECO:0000256" key="10">
    <source>
        <dbReference type="ARBA" id="ARBA00023239"/>
    </source>
</evidence>
<evidence type="ECO:0000256" key="3">
    <source>
        <dbReference type="ARBA" id="ARBA00004613"/>
    </source>
</evidence>
<dbReference type="GO" id="GO:0030570">
    <property type="term" value="F:pectate lyase activity"/>
    <property type="evidence" value="ECO:0007669"/>
    <property type="project" value="UniProtKB-EC"/>
</dbReference>
<feature type="domain" description="Pectate lyase" evidence="14">
    <location>
        <begin position="90"/>
        <end position="305"/>
    </location>
</feature>
<comment type="catalytic activity">
    <reaction evidence="1">
        <text>Eliminative cleavage of (1-&gt;4)-alpha-D-galacturonan to give oligosaccharides with 4-deoxy-alpha-D-galact-4-enuronosyl groups at their non-reducing ends.</text>
        <dbReference type="EC" id="4.2.2.2"/>
    </reaction>
</comment>
<dbReference type="PANTHER" id="PTHR31683:SF18">
    <property type="entry name" value="PECTATE LYASE 21-RELATED"/>
    <property type="match status" value="1"/>
</dbReference>
<dbReference type="EC" id="4.2.2.2" evidence="5"/>
<name>A0A423WVP4_9PEZI</name>
<keyword evidence="9" id="KW-0106">Calcium</keyword>
<evidence type="ECO:0000256" key="8">
    <source>
        <dbReference type="ARBA" id="ARBA00022729"/>
    </source>
</evidence>
<dbReference type="FunFam" id="2.160.20.10:FF:000036">
    <property type="entry name" value="Pectate lyase A"/>
    <property type="match status" value="1"/>
</dbReference>
<keyword evidence="8 13" id="KW-0732">Signal</keyword>
<keyword evidence="11" id="KW-0624">Polysaccharide degradation</keyword>
<dbReference type="SMART" id="SM00656">
    <property type="entry name" value="Amb_all"/>
    <property type="match status" value="1"/>
</dbReference>
<dbReference type="PANTHER" id="PTHR31683">
    <property type="entry name" value="PECTATE LYASE 18-RELATED"/>
    <property type="match status" value="1"/>
</dbReference>
<evidence type="ECO:0000256" key="4">
    <source>
        <dbReference type="ARBA" id="ARBA00010980"/>
    </source>
</evidence>
<dbReference type="Gene3D" id="2.160.20.10">
    <property type="entry name" value="Single-stranded right-handed beta-helix, Pectin lyase-like"/>
    <property type="match status" value="1"/>
</dbReference>
<dbReference type="OrthoDB" id="1637350at2759"/>
<feature type="signal peptide" evidence="13">
    <location>
        <begin position="1"/>
        <end position="17"/>
    </location>
</feature>
<comment type="subcellular location">
    <subcellularLocation>
        <location evidence="3 11">Secreted</location>
    </subcellularLocation>
</comment>